<dbReference type="InterPro" id="IPR050169">
    <property type="entry name" value="Krueppel_C2H2_ZnF"/>
</dbReference>
<dbReference type="PANTHER" id="PTHR23232:SF157">
    <property type="entry name" value="ZINC FINGER PROTEIN 525"/>
    <property type="match status" value="1"/>
</dbReference>
<keyword evidence="4" id="KW-1185">Reference proteome</keyword>
<evidence type="ECO:0000256" key="1">
    <source>
        <dbReference type="SAM" id="MobiDB-lite"/>
    </source>
</evidence>
<gene>
    <name evidence="3" type="ORF">HPG69_012619</name>
</gene>
<evidence type="ECO:0000313" key="3">
    <source>
        <dbReference type="EMBL" id="KAF5924365.1"/>
    </source>
</evidence>
<dbReference type="InterPro" id="IPR001909">
    <property type="entry name" value="KRAB"/>
</dbReference>
<dbReference type="PANTHER" id="PTHR23232">
    <property type="entry name" value="KRAB DOMAIN C2H2 ZINC FINGER"/>
    <property type="match status" value="1"/>
</dbReference>
<organism evidence="3 4">
    <name type="scientific">Diceros bicornis minor</name>
    <name type="common">South-central black rhinoceros</name>
    <dbReference type="NCBI Taxonomy" id="77932"/>
    <lineage>
        <taxon>Eukaryota</taxon>
        <taxon>Metazoa</taxon>
        <taxon>Chordata</taxon>
        <taxon>Craniata</taxon>
        <taxon>Vertebrata</taxon>
        <taxon>Euteleostomi</taxon>
        <taxon>Mammalia</taxon>
        <taxon>Eutheria</taxon>
        <taxon>Laurasiatheria</taxon>
        <taxon>Perissodactyla</taxon>
        <taxon>Rhinocerotidae</taxon>
        <taxon>Diceros</taxon>
    </lineage>
</organism>
<proteinExistence type="predicted"/>
<dbReference type="CDD" id="cd07765">
    <property type="entry name" value="KRAB_A-box"/>
    <property type="match status" value="1"/>
</dbReference>
<name>A0A7J7F8L4_DICBM</name>
<evidence type="ECO:0000313" key="4">
    <source>
        <dbReference type="Proteomes" id="UP000551758"/>
    </source>
</evidence>
<protein>
    <recommendedName>
        <fullName evidence="2">KRAB domain-containing protein</fullName>
    </recommendedName>
</protein>
<dbReference type="Gene3D" id="6.10.140.140">
    <property type="match status" value="1"/>
</dbReference>
<dbReference type="AlphaFoldDB" id="A0A7J7F8L4"/>
<dbReference type="Proteomes" id="UP000551758">
    <property type="component" value="Unassembled WGS sequence"/>
</dbReference>
<dbReference type="GO" id="GO:0006355">
    <property type="term" value="P:regulation of DNA-templated transcription"/>
    <property type="evidence" value="ECO:0007669"/>
    <property type="project" value="InterPro"/>
</dbReference>
<dbReference type="Pfam" id="PF01352">
    <property type="entry name" value="KRAB"/>
    <property type="match status" value="1"/>
</dbReference>
<dbReference type="EMBL" id="JACDTQ010001023">
    <property type="protein sequence ID" value="KAF5924365.1"/>
    <property type="molecule type" value="Genomic_DNA"/>
</dbReference>
<reference evidence="3 4" key="1">
    <citation type="journal article" date="2020" name="Mol. Biol. Evol.">
        <title>Interspecific Gene Flow and the Evolution of Specialization in Black and White Rhinoceros.</title>
        <authorList>
            <person name="Moodley Y."/>
            <person name="Westbury M.V."/>
            <person name="Russo I.M."/>
            <person name="Gopalakrishnan S."/>
            <person name="Rakotoarivelo A."/>
            <person name="Olsen R.A."/>
            <person name="Prost S."/>
            <person name="Tunstall T."/>
            <person name="Ryder O.A."/>
            <person name="Dalen L."/>
            <person name="Bruford M.W."/>
        </authorList>
    </citation>
    <scope>NUCLEOTIDE SEQUENCE [LARGE SCALE GENOMIC DNA]</scope>
    <source>
        <strain evidence="3">SBR-YM</strain>
        <tissue evidence="3">Skin</tissue>
    </source>
</reference>
<dbReference type="PROSITE" id="PS50805">
    <property type="entry name" value="KRAB"/>
    <property type="match status" value="1"/>
</dbReference>
<feature type="domain" description="KRAB" evidence="2">
    <location>
        <begin position="112"/>
        <end position="183"/>
    </location>
</feature>
<sequence length="425" mass="46427">MFPQPSSGCRAPQSPPRSAPWGILGGDVAGLGSLGGFPESAARGGELGLAARESRRSGPGVDRRGRGWGPSGRSWGDCVTMCNRDFVLQKRKLKKEGAMAVGLCKAMSQGLVTFRDVALDFSQEEWEWLDSSQKDLYRDVMLENYRNLVWLGLSISKPNMISLLEQGKEPWMVEREMSDGQYADWESWYEIKELSPKWYVDEEEISQRMAMERLTSHDLKCSNVREAWKYEVCGQSPQQQCSQPSSLILDWELQLQSLSDWIFAAVRTLPSIKIEARKVRPGGPRDGAGLWLWDVSGPAPCAGQALEAQASSPELRAPESFAPERFQPNRLLPTTFPRGHCGPIRSCDVRALVASFCSGEGWSVPVSDSGCLVVRHGAPEGPACAGLRAAACPSVSGAAYECSGAGECRRVSGLSGCASVLRCVF</sequence>
<dbReference type="InterPro" id="IPR036051">
    <property type="entry name" value="KRAB_dom_sf"/>
</dbReference>
<dbReference type="SUPFAM" id="SSF109640">
    <property type="entry name" value="KRAB domain (Kruppel-associated box)"/>
    <property type="match status" value="1"/>
</dbReference>
<evidence type="ECO:0000259" key="2">
    <source>
        <dbReference type="PROSITE" id="PS50805"/>
    </source>
</evidence>
<accession>A0A7J7F8L4</accession>
<dbReference type="SMART" id="SM00349">
    <property type="entry name" value="KRAB"/>
    <property type="match status" value="1"/>
</dbReference>
<comment type="caution">
    <text evidence="3">The sequence shown here is derived from an EMBL/GenBank/DDBJ whole genome shotgun (WGS) entry which is preliminary data.</text>
</comment>
<feature type="region of interest" description="Disordered" evidence="1">
    <location>
        <begin position="1"/>
        <end position="23"/>
    </location>
</feature>